<evidence type="ECO:0000313" key="7">
    <source>
        <dbReference type="EnsemblPlants" id="AUR62031335-RA:cds"/>
    </source>
</evidence>
<dbReference type="OMA" id="SANFRHY"/>
<dbReference type="GO" id="GO:0016020">
    <property type="term" value="C:membrane"/>
    <property type="evidence" value="ECO:0007669"/>
    <property type="project" value="UniProtKB-SubCell"/>
</dbReference>
<dbReference type="PANTHER" id="PTHR11266:SF18">
    <property type="entry name" value="OS12G0508100 PROTEIN"/>
    <property type="match status" value="1"/>
</dbReference>
<reference evidence="7" key="2">
    <citation type="submission" date="2021-03" db="UniProtKB">
        <authorList>
            <consortium name="EnsemblPlants"/>
        </authorList>
    </citation>
    <scope>IDENTIFICATION</scope>
</reference>
<dbReference type="EnsemblPlants" id="AUR62031335-RA">
    <property type="protein sequence ID" value="AUR62031335-RA:cds"/>
    <property type="gene ID" value="AUR62031335"/>
</dbReference>
<sequence length="295" mass="33367">MAIALLRSQSSANFRHYYSNQIKHNNFYNNSKQIGSQICHNYNHNQLKQLLQQQQNVKYYSRFSNFFRKSVKEVEVPAPPFLFRPSVSSSTSTKSSVLSKFGFVGWYLGLIKSRPVLTKSVTSSLIYIAADLTSQTIALQSSESYDLIRTLRMAGYGGVILGPTLHYWFNFMSRILPGTGLLTTVKKMVLGQTVYGPTMTVTFFSMNAALQGEDSMEIFARLKRDLLPTMLNGVMYWPICDFITFRFVPVHLQELDGFLEQFYQLFDNGLQVCPLPSSLIATKPASLPIQLTVVG</sequence>
<evidence type="ECO:0000256" key="3">
    <source>
        <dbReference type="ARBA" id="ARBA00022692"/>
    </source>
</evidence>
<keyword evidence="8" id="KW-1185">Reference proteome</keyword>
<dbReference type="GO" id="GO:0005737">
    <property type="term" value="C:cytoplasm"/>
    <property type="evidence" value="ECO:0007669"/>
    <property type="project" value="TreeGrafter"/>
</dbReference>
<dbReference type="InterPro" id="IPR007248">
    <property type="entry name" value="Mpv17_PMP22"/>
</dbReference>
<name>A0A803MKJ4_CHEQI</name>
<evidence type="ECO:0000256" key="4">
    <source>
        <dbReference type="ARBA" id="ARBA00022989"/>
    </source>
</evidence>
<evidence type="ECO:0000256" key="6">
    <source>
        <dbReference type="RuleBase" id="RU363053"/>
    </source>
</evidence>
<accession>A0A803MKJ4</accession>
<evidence type="ECO:0000256" key="5">
    <source>
        <dbReference type="ARBA" id="ARBA00023136"/>
    </source>
</evidence>
<dbReference type="AlphaFoldDB" id="A0A803MKJ4"/>
<dbReference type="Proteomes" id="UP000596660">
    <property type="component" value="Unplaced"/>
</dbReference>
<evidence type="ECO:0000313" key="8">
    <source>
        <dbReference type="Proteomes" id="UP000596660"/>
    </source>
</evidence>
<comment type="similarity">
    <text evidence="2 6">Belongs to the peroxisomal membrane protein PXMP2/4 family.</text>
</comment>
<keyword evidence="4" id="KW-1133">Transmembrane helix</keyword>
<keyword evidence="5" id="KW-0472">Membrane</keyword>
<evidence type="ECO:0000256" key="2">
    <source>
        <dbReference type="ARBA" id="ARBA00006824"/>
    </source>
</evidence>
<keyword evidence="3" id="KW-0812">Transmembrane</keyword>
<dbReference type="Pfam" id="PF04117">
    <property type="entry name" value="Mpv17_PMP22"/>
    <property type="match status" value="1"/>
</dbReference>
<comment type="subcellular location">
    <subcellularLocation>
        <location evidence="1">Membrane</location>
        <topology evidence="1">Multi-pass membrane protein</topology>
    </subcellularLocation>
</comment>
<evidence type="ECO:0000256" key="1">
    <source>
        <dbReference type="ARBA" id="ARBA00004141"/>
    </source>
</evidence>
<reference evidence="7" key="1">
    <citation type="journal article" date="2017" name="Nature">
        <title>The genome of Chenopodium quinoa.</title>
        <authorList>
            <person name="Jarvis D.E."/>
            <person name="Ho Y.S."/>
            <person name="Lightfoot D.J."/>
            <person name="Schmoeckel S.M."/>
            <person name="Li B."/>
            <person name="Borm T.J.A."/>
            <person name="Ohyanagi H."/>
            <person name="Mineta K."/>
            <person name="Michell C.T."/>
            <person name="Saber N."/>
            <person name="Kharbatia N.M."/>
            <person name="Rupper R.R."/>
            <person name="Sharp A.R."/>
            <person name="Dally N."/>
            <person name="Boughton B.A."/>
            <person name="Woo Y.H."/>
            <person name="Gao G."/>
            <person name="Schijlen E.G.W.M."/>
            <person name="Guo X."/>
            <person name="Momin A.A."/>
            <person name="Negrao S."/>
            <person name="Al-Babili S."/>
            <person name="Gehring C."/>
            <person name="Roessner U."/>
            <person name="Jung C."/>
            <person name="Murphy K."/>
            <person name="Arold S.T."/>
            <person name="Gojobori T."/>
            <person name="van der Linden C.G."/>
            <person name="van Loo E.N."/>
            <person name="Jellen E.N."/>
            <person name="Maughan P.J."/>
            <person name="Tester M."/>
        </authorList>
    </citation>
    <scope>NUCLEOTIDE SEQUENCE [LARGE SCALE GENOMIC DNA]</scope>
    <source>
        <strain evidence="7">cv. PI 614886</strain>
    </source>
</reference>
<protein>
    <submittedName>
        <fullName evidence="7">Uncharacterized protein</fullName>
    </submittedName>
</protein>
<dbReference type="Gramene" id="AUR62031335-RA">
    <property type="protein sequence ID" value="AUR62031335-RA:cds"/>
    <property type="gene ID" value="AUR62031335"/>
</dbReference>
<dbReference type="PANTHER" id="PTHR11266">
    <property type="entry name" value="PEROXISOMAL MEMBRANE PROTEIN 2, PXMP2 MPV17"/>
    <property type="match status" value="1"/>
</dbReference>
<organism evidence="7 8">
    <name type="scientific">Chenopodium quinoa</name>
    <name type="common">Quinoa</name>
    <dbReference type="NCBI Taxonomy" id="63459"/>
    <lineage>
        <taxon>Eukaryota</taxon>
        <taxon>Viridiplantae</taxon>
        <taxon>Streptophyta</taxon>
        <taxon>Embryophyta</taxon>
        <taxon>Tracheophyta</taxon>
        <taxon>Spermatophyta</taxon>
        <taxon>Magnoliopsida</taxon>
        <taxon>eudicotyledons</taxon>
        <taxon>Gunneridae</taxon>
        <taxon>Pentapetalae</taxon>
        <taxon>Caryophyllales</taxon>
        <taxon>Chenopodiaceae</taxon>
        <taxon>Chenopodioideae</taxon>
        <taxon>Atripliceae</taxon>
        <taxon>Chenopodium</taxon>
    </lineage>
</organism>
<proteinExistence type="inferred from homology"/>